<name>A0A1V6LZF8_9BACT</name>
<dbReference type="EMBL" id="MJUW02000086">
    <property type="protein sequence ID" value="OQD45505.1"/>
    <property type="molecule type" value="Genomic_DNA"/>
</dbReference>
<evidence type="ECO:0008006" key="6">
    <source>
        <dbReference type="Google" id="ProtNLM"/>
    </source>
</evidence>
<reference evidence="4 5" key="1">
    <citation type="journal article" date="2016" name="Genome Announc.">
        <title>Draft Genome Sequence of the Anaerobic Ammonium-Oxidizing Bacterium 'Candidatus Brocadia sp. 40'.</title>
        <authorList>
            <person name="Ali M."/>
            <person name="Haroon M.F."/>
            <person name="Narita Y."/>
            <person name="Zhang L."/>
            <person name="Rangel Shaw D."/>
            <person name="Okabe S."/>
            <person name="Saikaly P.E."/>
        </authorList>
    </citation>
    <scope>NUCLEOTIDE SEQUENCE [LARGE SCALE GENOMIC DNA]</scope>
    <source>
        <strain evidence="4 5">40</strain>
    </source>
</reference>
<dbReference type="Proteomes" id="UP000242219">
    <property type="component" value="Unassembled WGS sequence"/>
</dbReference>
<dbReference type="InterPro" id="IPR013498">
    <property type="entry name" value="Topo_IA_Znf"/>
</dbReference>
<evidence type="ECO:0000256" key="1">
    <source>
        <dbReference type="SAM" id="Phobius"/>
    </source>
</evidence>
<dbReference type="AlphaFoldDB" id="A0A1V6LZF8"/>
<comment type="caution">
    <text evidence="4">The sequence shown here is derived from an EMBL/GenBank/DDBJ whole genome shotgun (WGS) entry which is preliminary data.</text>
</comment>
<keyword evidence="1" id="KW-1133">Transmembrane helix</keyword>
<dbReference type="PANTHER" id="PTHR30015">
    <property type="entry name" value="MRR RESTRICTION SYSTEM PROTEIN"/>
    <property type="match status" value="1"/>
</dbReference>
<dbReference type="RefSeq" id="WP_070067343.1">
    <property type="nucleotide sequence ID" value="NZ_MJUW02000086.1"/>
</dbReference>
<feature type="domain" description="Restriction endonuclease type IV Mrr" evidence="3">
    <location>
        <begin position="94"/>
        <end position="205"/>
    </location>
</feature>
<dbReference type="GO" id="GO:0003916">
    <property type="term" value="F:DNA topoisomerase activity"/>
    <property type="evidence" value="ECO:0007669"/>
    <property type="project" value="InterPro"/>
</dbReference>
<keyword evidence="5" id="KW-1185">Reference proteome</keyword>
<accession>A0A1V6LZF8</accession>
<evidence type="ECO:0000313" key="5">
    <source>
        <dbReference type="Proteomes" id="UP000242219"/>
    </source>
</evidence>
<protein>
    <recommendedName>
        <fullName evidence="6">Restriction endonuclease</fullName>
    </recommendedName>
</protein>
<feature type="domain" description="DNA topoisomerase type IA zn finger" evidence="2">
    <location>
        <begin position="226"/>
        <end position="263"/>
    </location>
</feature>
<dbReference type="GO" id="GO:0006265">
    <property type="term" value="P:DNA topological change"/>
    <property type="evidence" value="ECO:0007669"/>
    <property type="project" value="InterPro"/>
</dbReference>
<dbReference type="GO" id="GO:0005694">
    <property type="term" value="C:chromosome"/>
    <property type="evidence" value="ECO:0007669"/>
    <property type="project" value="InterPro"/>
</dbReference>
<sequence length="267" mass="29141">MARRNLSALEALFDILTDAPWWTSLLVGGISYAALRFAFPIIWSNPKTMLGILAGATSQFAWISVIFAFPAMVSMFQSAGKRRMLDRQNGIGSIRSLPWKRFEELVGEAYRRQGFTVFENPDKGTDGGIDLTIKRGSNTYLVQCKHWKTHKVGVKVVREMLGLMAAHGATGAIVVTSGVFTKESIDFATAQHIELIDGDGLVRMISTLQATPAITAVSSALTVSARTCPRCGKDLVLRTARRGANTGGKFWGCQNFPNCRYTEVASG</sequence>
<feature type="transmembrane region" description="Helical" evidence="1">
    <location>
        <begin position="49"/>
        <end position="73"/>
    </location>
</feature>
<dbReference type="Gene3D" id="3.40.1350.10">
    <property type="match status" value="1"/>
</dbReference>
<dbReference type="Gene3D" id="3.30.65.10">
    <property type="entry name" value="Bacterial Topoisomerase I, domain 1"/>
    <property type="match status" value="1"/>
</dbReference>
<evidence type="ECO:0000259" key="3">
    <source>
        <dbReference type="Pfam" id="PF04471"/>
    </source>
</evidence>
<feature type="transmembrane region" description="Helical" evidence="1">
    <location>
        <begin position="21"/>
        <end position="43"/>
    </location>
</feature>
<organism evidence="4 5">
    <name type="scientific">Candidatus Brocadia sapporoensis</name>
    <dbReference type="NCBI Taxonomy" id="392547"/>
    <lineage>
        <taxon>Bacteria</taxon>
        <taxon>Pseudomonadati</taxon>
        <taxon>Planctomycetota</taxon>
        <taxon>Candidatus Brocadiia</taxon>
        <taxon>Candidatus Brocadiales</taxon>
        <taxon>Candidatus Brocadiaceae</taxon>
        <taxon>Candidatus Brocadia</taxon>
    </lineage>
</organism>
<dbReference type="SUPFAM" id="SSF52980">
    <property type="entry name" value="Restriction endonuclease-like"/>
    <property type="match status" value="1"/>
</dbReference>
<dbReference type="Pfam" id="PF04471">
    <property type="entry name" value="Mrr_cat"/>
    <property type="match status" value="1"/>
</dbReference>
<dbReference type="SUPFAM" id="SSF57783">
    <property type="entry name" value="Zinc beta-ribbon"/>
    <property type="match status" value="1"/>
</dbReference>
<dbReference type="GO" id="GO:0003677">
    <property type="term" value="F:DNA binding"/>
    <property type="evidence" value="ECO:0007669"/>
    <property type="project" value="InterPro"/>
</dbReference>
<dbReference type="InterPro" id="IPR052906">
    <property type="entry name" value="Type_IV_Methyl-Rstrct_Enzyme"/>
</dbReference>
<dbReference type="InterPro" id="IPR011335">
    <property type="entry name" value="Restrct_endonuc-II-like"/>
</dbReference>
<dbReference type="InterPro" id="IPR011856">
    <property type="entry name" value="tRNA_endonuc-like_dom_sf"/>
</dbReference>
<gene>
    <name evidence="4" type="ORF">BIY37_08235</name>
</gene>
<keyword evidence="1" id="KW-0472">Membrane</keyword>
<dbReference type="GO" id="GO:0009307">
    <property type="term" value="P:DNA restriction-modification system"/>
    <property type="evidence" value="ECO:0007669"/>
    <property type="project" value="InterPro"/>
</dbReference>
<dbReference type="Pfam" id="PF01396">
    <property type="entry name" value="Zn_ribbon_Top1"/>
    <property type="match status" value="1"/>
</dbReference>
<dbReference type="PANTHER" id="PTHR30015:SF7">
    <property type="entry name" value="TYPE IV METHYL-DIRECTED RESTRICTION ENZYME ECOKMRR"/>
    <property type="match status" value="1"/>
</dbReference>
<keyword evidence="1" id="KW-0812">Transmembrane</keyword>
<proteinExistence type="predicted"/>
<evidence type="ECO:0000259" key="2">
    <source>
        <dbReference type="Pfam" id="PF01396"/>
    </source>
</evidence>
<dbReference type="InterPro" id="IPR007560">
    <property type="entry name" value="Restrct_endonuc_IV_Mrr"/>
</dbReference>
<evidence type="ECO:0000313" key="4">
    <source>
        <dbReference type="EMBL" id="OQD45505.1"/>
    </source>
</evidence>
<dbReference type="GO" id="GO:0015666">
    <property type="term" value="F:restriction endodeoxyribonuclease activity"/>
    <property type="evidence" value="ECO:0007669"/>
    <property type="project" value="TreeGrafter"/>
</dbReference>